<evidence type="ECO:0000313" key="7">
    <source>
        <dbReference type="Proteomes" id="UP000295573"/>
    </source>
</evidence>
<organism evidence="6 7">
    <name type="scientific">Kribbella antiqua</name>
    <dbReference type="NCBI Taxonomy" id="2512217"/>
    <lineage>
        <taxon>Bacteria</taxon>
        <taxon>Bacillati</taxon>
        <taxon>Actinomycetota</taxon>
        <taxon>Actinomycetes</taxon>
        <taxon>Propionibacteriales</taxon>
        <taxon>Kribbellaceae</taxon>
        <taxon>Kribbella</taxon>
    </lineage>
</organism>
<protein>
    <recommendedName>
        <fullName evidence="5">5-formyltetrahydrofolate cyclo-ligase</fullName>
        <ecNumber evidence="5">6.3.3.2</ecNumber>
    </recommendedName>
</protein>
<dbReference type="GO" id="GO:0046872">
    <property type="term" value="F:metal ion binding"/>
    <property type="evidence" value="ECO:0007669"/>
    <property type="project" value="UniProtKB-KW"/>
</dbReference>
<gene>
    <name evidence="6" type="ORF">EV646_104290</name>
</gene>
<comment type="catalytic activity">
    <reaction evidence="5">
        <text>(6S)-5-formyl-5,6,7,8-tetrahydrofolate + ATP = (6R)-5,10-methenyltetrahydrofolate + ADP + phosphate</text>
        <dbReference type="Rhea" id="RHEA:10488"/>
        <dbReference type="ChEBI" id="CHEBI:30616"/>
        <dbReference type="ChEBI" id="CHEBI:43474"/>
        <dbReference type="ChEBI" id="CHEBI:57455"/>
        <dbReference type="ChEBI" id="CHEBI:57457"/>
        <dbReference type="ChEBI" id="CHEBI:456216"/>
        <dbReference type="EC" id="6.3.3.2"/>
    </reaction>
</comment>
<accession>A0A4V2S4I8</accession>
<comment type="similarity">
    <text evidence="1 5">Belongs to the 5-formyltetrahydrofolate cyclo-ligase family.</text>
</comment>
<dbReference type="PANTHER" id="PTHR23407">
    <property type="entry name" value="ATPASE INHIBITOR/5-FORMYLTETRAHYDROFOLATE CYCLO-LIGASE"/>
    <property type="match status" value="1"/>
</dbReference>
<dbReference type="AlphaFoldDB" id="A0A4V2S4I8"/>
<feature type="binding site" evidence="4">
    <location>
        <position position="61"/>
    </location>
    <ligand>
        <name>substrate</name>
    </ligand>
</feature>
<keyword evidence="7" id="KW-1185">Reference proteome</keyword>
<dbReference type="GO" id="GO:0005524">
    <property type="term" value="F:ATP binding"/>
    <property type="evidence" value="ECO:0007669"/>
    <property type="project" value="UniProtKB-KW"/>
</dbReference>
<keyword evidence="5" id="KW-0479">Metal-binding</keyword>
<dbReference type="Gene3D" id="3.40.50.10420">
    <property type="entry name" value="NagB/RpiA/CoA transferase-like"/>
    <property type="match status" value="1"/>
</dbReference>
<evidence type="ECO:0000256" key="2">
    <source>
        <dbReference type="ARBA" id="ARBA00022741"/>
    </source>
</evidence>
<sequence>MLTRSRLYDQGVFPSKAAARRYLLSARTAHPYAEDLLATAQTQPRVLAARRIALFVSKGLEPKTGSLIDWLLARGCEVLLPILYADNDLGWGVAPGAADLVPGRLGLSEPPVDLGPDAIATADLVICPAVAVSRDGVRLGRGGGSYDRALARVKPGTPIWAAVYDDEVVDALPADDHDHPVDAALTPNQLIVLRKSLDE</sequence>
<dbReference type="Pfam" id="PF01812">
    <property type="entry name" value="5-FTHF_cyc-lig"/>
    <property type="match status" value="1"/>
</dbReference>
<dbReference type="InterPro" id="IPR037171">
    <property type="entry name" value="NagB/RpiA_transferase-like"/>
</dbReference>
<comment type="caution">
    <text evidence="6">The sequence shown here is derived from an EMBL/GenBank/DDBJ whole genome shotgun (WGS) entry which is preliminary data.</text>
</comment>
<evidence type="ECO:0000256" key="3">
    <source>
        <dbReference type="ARBA" id="ARBA00022840"/>
    </source>
</evidence>
<dbReference type="InterPro" id="IPR024185">
    <property type="entry name" value="FTHF_cligase-like_sf"/>
</dbReference>
<dbReference type="SUPFAM" id="SSF100950">
    <property type="entry name" value="NagB/RpiA/CoA transferase-like"/>
    <property type="match status" value="1"/>
</dbReference>
<evidence type="ECO:0000256" key="4">
    <source>
        <dbReference type="PIRSR" id="PIRSR006806-1"/>
    </source>
</evidence>
<keyword evidence="6" id="KW-0436">Ligase</keyword>
<dbReference type="EMBL" id="SLWR01000004">
    <property type="protein sequence ID" value="TCO48470.1"/>
    <property type="molecule type" value="Genomic_DNA"/>
</dbReference>
<proteinExistence type="inferred from homology"/>
<keyword evidence="2 4" id="KW-0547">Nucleotide-binding</keyword>
<dbReference type="PANTHER" id="PTHR23407:SF1">
    <property type="entry name" value="5-FORMYLTETRAHYDROFOLATE CYCLO-LIGASE"/>
    <property type="match status" value="1"/>
</dbReference>
<evidence type="ECO:0000256" key="5">
    <source>
        <dbReference type="RuleBase" id="RU361279"/>
    </source>
</evidence>
<dbReference type="NCBIfam" id="TIGR02727">
    <property type="entry name" value="MTHFS_bact"/>
    <property type="match status" value="1"/>
</dbReference>
<dbReference type="GO" id="GO:0009396">
    <property type="term" value="P:folic acid-containing compound biosynthetic process"/>
    <property type="evidence" value="ECO:0007669"/>
    <property type="project" value="TreeGrafter"/>
</dbReference>
<evidence type="ECO:0000256" key="1">
    <source>
        <dbReference type="ARBA" id="ARBA00010638"/>
    </source>
</evidence>
<keyword evidence="3 4" id="KW-0067">ATP-binding</keyword>
<comment type="cofactor">
    <cofactor evidence="5">
        <name>Mg(2+)</name>
        <dbReference type="ChEBI" id="CHEBI:18420"/>
    </cofactor>
</comment>
<dbReference type="PIRSF" id="PIRSF006806">
    <property type="entry name" value="FTHF_cligase"/>
    <property type="match status" value="1"/>
</dbReference>
<reference evidence="6 7" key="1">
    <citation type="journal article" date="2015" name="Stand. Genomic Sci.">
        <title>Genomic Encyclopedia of Bacterial and Archaeal Type Strains, Phase III: the genomes of soil and plant-associated and newly described type strains.</title>
        <authorList>
            <person name="Whitman W.B."/>
            <person name="Woyke T."/>
            <person name="Klenk H.P."/>
            <person name="Zhou Y."/>
            <person name="Lilburn T.G."/>
            <person name="Beck B.J."/>
            <person name="De Vos P."/>
            <person name="Vandamme P."/>
            <person name="Eisen J.A."/>
            <person name="Garrity G."/>
            <person name="Hugenholtz P."/>
            <person name="Kyrpides N.C."/>
        </authorList>
    </citation>
    <scope>NUCLEOTIDE SEQUENCE [LARGE SCALE GENOMIC DNA]</scope>
    <source>
        <strain evidence="6 7">VKM Ac-2541</strain>
    </source>
</reference>
<name>A0A4V2S4I8_9ACTN</name>
<dbReference type="GO" id="GO:0035999">
    <property type="term" value="P:tetrahydrofolate interconversion"/>
    <property type="evidence" value="ECO:0007669"/>
    <property type="project" value="TreeGrafter"/>
</dbReference>
<dbReference type="Proteomes" id="UP000295573">
    <property type="component" value="Unassembled WGS sequence"/>
</dbReference>
<feature type="binding site" evidence="4">
    <location>
        <position position="56"/>
    </location>
    <ligand>
        <name>substrate</name>
    </ligand>
</feature>
<evidence type="ECO:0000313" key="6">
    <source>
        <dbReference type="EMBL" id="TCO48470.1"/>
    </source>
</evidence>
<feature type="binding site" evidence="4">
    <location>
        <begin position="138"/>
        <end position="146"/>
    </location>
    <ligand>
        <name>ATP</name>
        <dbReference type="ChEBI" id="CHEBI:30616"/>
    </ligand>
</feature>
<dbReference type="GO" id="GO:0030272">
    <property type="term" value="F:5-formyltetrahydrofolate cyclo-ligase activity"/>
    <property type="evidence" value="ECO:0007669"/>
    <property type="project" value="UniProtKB-EC"/>
</dbReference>
<dbReference type="InterPro" id="IPR002698">
    <property type="entry name" value="FTHF_cligase"/>
</dbReference>
<dbReference type="EC" id="6.3.3.2" evidence="5"/>
<keyword evidence="5" id="KW-0460">Magnesium</keyword>